<dbReference type="NCBIfam" id="NF008277">
    <property type="entry name" value="PRK11055.1"/>
    <property type="match status" value="1"/>
</dbReference>
<dbReference type="EC" id="5.1.3.3" evidence="4 8"/>
<comment type="caution">
    <text evidence="9">The sequence shown here is derived from an EMBL/GenBank/DDBJ whole genome shotgun (WGS) entry which is preliminary data.</text>
</comment>
<evidence type="ECO:0000256" key="6">
    <source>
        <dbReference type="ARBA" id="ARBA00023235"/>
    </source>
</evidence>
<keyword evidence="7 8" id="KW-0119">Carbohydrate metabolism</keyword>
<gene>
    <name evidence="9" type="ORF">MFLO_15259</name>
</gene>
<dbReference type="PIRSF" id="PIRSF005096">
    <property type="entry name" value="GALM"/>
    <property type="match status" value="1"/>
</dbReference>
<sequence>MKRLFGNFNGQEVYEYTIENKEGLRLSALNYGGIVTRLEVPDRDGRLANVVLGFDTFEEYLDHSPYFGAIVGRVAGRIRGGSFTLDGKRFELTKNAGEHQVHGGRPNFSKSIFTVTEQDQALVFSYRSRAFENGYPGELLAEIRYTLTDSNEWVMEYKAETDAATLYNPTNHTYFNLANGEAELVLDHQLQLRSAAYAPIDAEGIPTGEIRAVEGTAFDFRKAKQIEEAITAQDEQILAASGGLDHGFILEHKAGEADAILFEPNSGRGIKMTTTAPAVVIYTANTFPGNYFARNKKAVPYSGITFETQVLPDAIHQANFGNTVLRPGETFHSKTSFGFFTQ</sequence>
<evidence type="ECO:0000313" key="9">
    <source>
        <dbReference type="EMBL" id="EUJ25605.1"/>
    </source>
</evidence>
<dbReference type="Pfam" id="PF01263">
    <property type="entry name" value="Aldose_epim"/>
    <property type="match status" value="1"/>
</dbReference>
<dbReference type="InterPro" id="IPR014718">
    <property type="entry name" value="GH-type_carb-bd"/>
</dbReference>
<evidence type="ECO:0000256" key="5">
    <source>
        <dbReference type="ARBA" id="ARBA00014165"/>
    </source>
</evidence>
<evidence type="ECO:0000256" key="7">
    <source>
        <dbReference type="ARBA" id="ARBA00023277"/>
    </source>
</evidence>
<organism evidence="9 10">
    <name type="scientific">Listeria floridensis FSL S10-1187</name>
    <dbReference type="NCBI Taxonomy" id="1265817"/>
    <lineage>
        <taxon>Bacteria</taxon>
        <taxon>Bacillati</taxon>
        <taxon>Bacillota</taxon>
        <taxon>Bacilli</taxon>
        <taxon>Bacillales</taxon>
        <taxon>Listeriaceae</taxon>
        <taxon>Listeria</taxon>
    </lineage>
</organism>
<dbReference type="InterPro" id="IPR008183">
    <property type="entry name" value="Aldose_1/G6P_1-epimerase"/>
</dbReference>
<comment type="catalytic activity">
    <reaction evidence="1 8">
        <text>alpha-D-glucose = beta-D-glucose</text>
        <dbReference type="Rhea" id="RHEA:10264"/>
        <dbReference type="ChEBI" id="CHEBI:15903"/>
        <dbReference type="ChEBI" id="CHEBI:17925"/>
        <dbReference type="EC" id="5.1.3.3"/>
    </reaction>
</comment>
<accession>A0ABN0RBR5</accession>
<protein>
    <recommendedName>
        <fullName evidence="5 8">Aldose 1-epimerase</fullName>
        <ecNumber evidence="4 8">5.1.3.3</ecNumber>
    </recommendedName>
</protein>
<comment type="pathway">
    <text evidence="2 8">Carbohydrate metabolism; hexose metabolism.</text>
</comment>
<dbReference type="SUPFAM" id="SSF74650">
    <property type="entry name" value="Galactose mutarotase-like"/>
    <property type="match status" value="1"/>
</dbReference>
<keyword evidence="6 8" id="KW-0413">Isomerase</keyword>
<dbReference type="CDD" id="cd09019">
    <property type="entry name" value="galactose_mutarotase_like"/>
    <property type="match status" value="1"/>
</dbReference>
<evidence type="ECO:0000256" key="4">
    <source>
        <dbReference type="ARBA" id="ARBA00013185"/>
    </source>
</evidence>
<dbReference type="RefSeq" id="WP_036098515.1">
    <property type="nucleotide sequence ID" value="NZ_AODF01000045.1"/>
</dbReference>
<reference evidence="9 10" key="1">
    <citation type="journal article" date="2014" name="Int. J. Syst. Evol. Microbiol.">
        <title>Listeria floridensis sp. nov., Listeria aquatica sp. nov., Listeria cornellensis sp. nov., Listeria riparia sp. nov. and Listeria grandensis sp. nov., from agricultural and natural environments.</title>
        <authorList>
            <person name="den Bakker H.C."/>
            <person name="Warchocki S."/>
            <person name="Wright E.M."/>
            <person name="Allred A.F."/>
            <person name="Ahlstrom C."/>
            <person name="Manuel C.S."/>
            <person name="Stasiewicz M.J."/>
            <person name="Burrell A."/>
            <person name="Roof S."/>
            <person name="Strawn L."/>
            <person name="Fortes E.D."/>
            <person name="Nightingale K.K."/>
            <person name="Kephart D."/>
            <person name="Wiedmann M."/>
        </authorList>
    </citation>
    <scope>NUCLEOTIDE SEQUENCE [LARGE SCALE GENOMIC DNA]</scope>
    <source>
        <strain evidence="9 10">FSL S10-1187</strain>
    </source>
</reference>
<dbReference type="Gene3D" id="2.70.98.10">
    <property type="match status" value="1"/>
</dbReference>
<dbReference type="PROSITE" id="PS00545">
    <property type="entry name" value="ALDOSE_1_EPIMERASE"/>
    <property type="match status" value="1"/>
</dbReference>
<dbReference type="InterPro" id="IPR047215">
    <property type="entry name" value="Galactose_mutarotase-like"/>
</dbReference>
<evidence type="ECO:0000256" key="8">
    <source>
        <dbReference type="PIRNR" id="PIRNR005096"/>
    </source>
</evidence>
<proteinExistence type="inferred from homology"/>
<dbReference type="InterPro" id="IPR015443">
    <property type="entry name" value="Aldose_1-epimerase"/>
</dbReference>
<dbReference type="PANTHER" id="PTHR10091:SF0">
    <property type="entry name" value="GALACTOSE MUTAROTASE"/>
    <property type="match status" value="1"/>
</dbReference>
<dbReference type="Proteomes" id="UP000019249">
    <property type="component" value="Unassembled WGS sequence"/>
</dbReference>
<evidence type="ECO:0000256" key="2">
    <source>
        <dbReference type="ARBA" id="ARBA00005028"/>
    </source>
</evidence>
<dbReference type="InterPro" id="IPR018052">
    <property type="entry name" value="Ald1_epimerase_CS"/>
</dbReference>
<evidence type="ECO:0000256" key="1">
    <source>
        <dbReference type="ARBA" id="ARBA00001614"/>
    </source>
</evidence>
<evidence type="ECO:0000313" key="10">
    <source>
        <dbReference type="Proteomes" id="UP000019249"/>
    </source>
</evidence>
<keyword evidence="10" id="KW-1185">Reference proteome</keyword>
<dbReference type="PANTHER" id="PTHR10091">
    <property type="entry name" value="ALDOSE-1-EPIMERASE"/>
    <property type="match status" value="1"/>
</dbReference>
<name>A0ABN0RBR5_9LIST</name>
<dbReference type="InterPro" id="IPR011013">
    <property type="entry name" value="Gal_mutarotase_sf_dom"/>
</dbReference>
<dbReference type="EMBL" id="AODF01000045">
    <property type="protein sequence ID" value="EUJ25605.1"/>
    <property type="molecule type" value="Genomic_DNA"/>
</dbReference>
<comment type="similarity">
    <text evidence="3 8">Belongs to the aldose epimerase family.</text>
</comment>
<evidence type="ECO:0000256" key="3">
    <source>
        <dbReference type="ARBA" id="ARBA00006206"/>
    </source>
</evidence>